<reference evidence="4 5" key="1">
    <citation type="submission" date="2020-02" db="EMBL/GenBank/DDBJ databases">
        <authorList>
            <person name="Hogendoorn C."/>
        </authorList>
    </citation>
    <scope>NUCLEOTIDE SEQUENCE [LARGE SCALE GENOMIC DNA]</scope>
    <source>
        <strain evidence="4">METHB21</strain>
    </source>
</reference>
<dbReference type="GO" id="GO:0009228">
    <property type="term" value="P:thiamine biosynthetic process"/>
    <property type="evidence" value="ECO:0007669"/>
    <property type="project" value="InterPro"/>
</dbReference>
<dbReference type="GO" id="GO:0008972">
    <property type="term" value="F:phosphomethylpyrimidine kinase activity"/>
    <property type="evidence" value="ECO:0007669"/>
    <property type="project" value="InterPro"/>
</dbReference>
<keyword evidence="4" id="KW-0808">Transferase</keyword>
<dbReference type="CDD" id="cd01169">
    <property type="entry name" value="HMPP_kinase"/>
    <property type="match status" value="1"/>
</dbReference>
<proteinExistence type="predicted"/>
<dbReference type="EC" id="2.7.1.49" evidence="2"/>
<keyword evidence="5" id="KW-1185">Reference proteome</keyword>
<dbReference type="PANTHER" id="PTHR20858:SF17">
    <property type="entry name" value="HYDROXYMETHYLPYRIMIDINE_PHOSPHOMETHYLPYRIMIDINE KINASE THI20-RELATED"/>
    <property type="match status" value="1"/>
</dbReference>
<dbReference type="RefSeq" id="WP_174625724.1">
    <property type="nucleotide sequence ID" value="NZ_CADCXN010000058.1"/>
</dbReference>
<evidence type="ECO:0000256" key="1">
    <source>
        <dbReference type="ARBA" id="ARBA00004948"/>
    </source>
</evidence>
<accession>A0A8S0X873</accession>
<dbReference type="InterPro" id="IPR004399">
    <property type="entry name" value="HMP/HMP-P_kinase_dom"/>
</dbReference>
<dbReference type="GO" id="GO:0005829">
    <property type="term" value="C:cytosol"/>
    <property type="evidence" value="ECO:0007669"/>
    <property type="project" value="TreeGrafter"/>
</dbReference>
<comment type="caution">
    <text evidence="4">The sequence shown here is derived from an EMBL/GenBank/DDBJ whole genome shotgun (WGS) entry which is preliminary data.</text>
</comment>
<evidence type="ECO:0000256" key="2">
    <source>
        <dbReference type="ARBA" id="ARBA00012135"/>
    </source>
</evidence>
<dbReference type="Proteomes" id="UP000494216">
    <property type="component" value="Unassembled WGS sequence"/>
</dbReference>
<comment type="pathway">
    <text evidence="1">Cofactor biosynthesis; thiamine diphosphate biosynthesis.</text>
</comment>
<dbReference type="AlphaFoldDB" id="A0A8S0X873"/>
<dbReference type="EMBL" id="CADCXN010000058">
    <property type="protein sequence ID" value="CAA9890810.1"/>
    <property type="molecule type" value="Genomic_DNA"/>
</dbReference>
<feature type="domain" description="Pyridoxamine kinase/Phosphomethylpyrimidine kinase" evidence="3">
    <location>
        <begin position="15"/>
        <end position="251"/>
    </location>
</feature>
<dbReference type="Pfam" id="PF08543">
    <property type="entry name" value="Phos_pyr_kin"/>
    <property type="match status" value="1"/>
</dbReference>
<dbReference type="InterPro" id="IPR029056">
    <property type="entry name" value="Ribokinase-like"/>
</dbReference>
<keyword evidence="4" id="KW-0418">Kinase</keyword>
<organism evidence="4 5">
    <name type="scientific">Candidatus Methylobacter favarea</name>
    <dbReference type="NCBI Taxonomy" id="2707345"/>
    <lineage>
        <taxon>Bacteria</taxon>
        <taxon>Pseudomonadati</taxon>
        <taxon>Pseudomonadota</taxon>
        <taxon>Gammaproteobacteria</taxon>
        <taxon>Methylococcales</taxon>
        <taxon>Methylococcaceae</taxon>
        <taxon>Methylobacter</taxon>
    </lineage>
</organism>
<dbReference type="InterPro" id="IPR013749">
    <property type="entry name" value="PM/HMP-P_kinase-1"/>
</dbReference>
<dbReference type="SUPFAM" id="SSF53613">
    <property type="entry name" value="Ribokinase-like"/>
    <property type="match status" value="1"/>
</dbReference>
<dbReference type="Gene3D" id="3.40.1190.20">
    <property type="match status" value="1"/>
</dbReference>
<protein>
    <recommendedName>
        <fullName evidence="2">hydroxymethylpyrimidine kinase</fullName>
        <ecNumber evidence="2">2.7.1.49</ecNumber>
    </recommendedName>
</protein>
<name>A0A8S0X873_9GAMM</name>
<sequence>MIRPRPAVLSFSGHDPSGGAGVQADIETLASHHCHAASVITALTEQDTRNVKKLIPQHPEDIVSQANTLLNDLQVSAFKIGLIGHDETAIAIHSLLKQYPLIPVILDPVLAAGGGAELSNDRLIAAIIDLLLPCTTVLTPNSEEARKLAGFDDLNECGLALLEKGCNYVLISGTHETTPAVSNRLFHDHRCLETFTWDRLPASYHGSGCTLAASIAALIAHGLEPFQAVTEAQEYTWNSLNSAFQPGKGQHIPNRFFWMEEDP</sequence>
<gene>
    <name evidence="4" type="ORF">METHB2_30014</name>
</gene>
<dbReference type="GO" id="GO:0008902">
    <property type="term" value="F:hydroxymethylpyrimidine kinase activity"/>
    <property type="evidence" value="ECO:0007669"/>
    <property type="project" value="UniProtKB-EC"/>
</dbReference>
<dbReference type="PANTHER" id="PTHR20858">
    <property type="entry name" value="PHOSPHOMETHYLPYRIMIDINE KINASE"/>
    <property type="match status" value="1"/>
</dbReference>
<evidence type="ECO:0000313" key="4">
    <source>
        <dbReference type="EMBL" id="CAA9890810.1"/>
    </source>
</evidence>
<evidence type="ECO:0000313" key="5">
    <source>
        <dbReference type="Proteomes" id="UP000494216"/>
    </source>
</evidence>
<evidence type="ECO:0000259" key="3">
    <source>
        <dbReference type="Pfam" id="PF08543"/>
    </source>
</evidence>